<keyword evidence="3" id="KW-1133">Transmembrane helix</keyword>
<dbReference type="STRING" id="71784.A0A1Y2BM29"/>
<dbReference type="Pfam" id="PF13813">
    <property type="entry name" value="MBOAT_2"/>
    <property type="match status" value="1"/>
</dbReference>
<evidence type="ECO:0000313" key="6">
    <source>
        <dbReference type="EMBL" id="ORY35824.1"/>
    </source>
</evidence>
<dbReference type="InterPro" id="IPR032805">
    <property type="entry name" value="Wax_synthase_dom"/>
</dbReference>
<keyword evidence="7" id="KW-1185">Reference proteome</keyword>
<dbReference type="Proteomes" id="UP000193986">
    <property type="component" value="Unassembled WGS sequence"/>
</dbReference>
<evidence type="ECO:0000313" key="7">
    <source>
        <dbReference type="Proteomes" id="UP000193986"/>
    </source>
</evidence>
<reference evidence="6 7" key="1">
    <citation type="submission" date="2016-07" db="EMBL/GenBank/DDBJ databases">
        <title>Pervasive Adenine N6-methylation of Active Genes in Fungi.</title>
        <authorList>
            <consortium name="DOE Joint Genome Institute"/>
            <person name="Mondo S.J."/>
            <person name="Dannebaum R.O."/>
            <person name="Kuo R.C."/>
            <person name="Labutti K."/>
            <person name="Haridas S."/>
            <person name="Kuo A."/>
            <person name="Salamov A."/>
            <person name="Ahrendt S.R."/>
            <person name="Lipzen A."/>
            <person name="Sullivan W."/>
            <person name="Andreopoulos W.B."/>
            <person name="Clum A."/>
            <person name="Lindquist E."/>
            <person name="Daum C."/>
            <person name="Ramamoorthy G.K."/>
            <person name="Gryganskyi A."/>
            <person name="Culley D."/>
            <person name="Magnuson J.K."/>
            <person name="James T.Y."/>
            <person name="O'Malley M.A."/>
            <person name="Stajich J.E."/>
            <person name="Spatafora J.W."/>
            <person name="Visel A."/>
            <person name="Grigoriev I.V."/>
        </authorList>
    </citation>
    <scope>NUCLEOTIDE SEQUENCE [LARGE SCALE GENOMIC DNA]</scope>
    <source>
        <strain evidence="6 7">68-887.2</strain>
    </source>
</reference>
<feature type="domain" description="Wax synthase" evidence="5">
    <location>
        <begin position="175"/>
        <end position="204"/>
    </location>
</feature>
<dbReference type="InParanoid" id="A0A1Y2BM29"/>
<dbReference type="AlphaFoldDB" id="A0A1Y2BM29"/>
<accession>A0A1Y2BM29</accession>
<keyword evidence="4" id="KW-0472">Membrane</keyword>
<evidence type="ECO:0000256" key="1">
    <source>
        <dbReference type="ARBA" id="ARBA00004141"/>
    </source>
</evidence>
<evidence type="ECO:0000256" key="3">
    <source>
        <dbReference type="ARBA" id="ARBA00022989"/>
    </source>
</evidence>
<comment type="subcellular location">
    <subcellularLocation>
        <location evidence="1">Membrane</location>
        <topology evidence="1">Multi-pass membrane protein</topology>
    </subcellularLocation>
</comment>
<name>A0A1Y2BM29_9TREE</name>
<proteinExistence type="predicted"/>
<keyword evidence="2" id="KW-0812">Transmembrane</keyword>
<evidence type="ECO:0000256" key="4">
    <source>
        <dbReference type="ARBA" id="ARBA00023136"/>
    </source>
</evidence>
<evidence type="ECO:0000259" key="5">
    <source>
        <dbReference type="Pfam" id="PF13813"/>
    </source>
</evidence>
<dbReference type="EMBL" id="MCFC01000001">
    <property type="protein sequence ID" value="ORY35824.1"/>
    <property type="molecule type" value="Genomic_DNA"/>
</dbReference>
<dbReference type="OrthoDB" id="1077582at2759"/>
<evidence type="ECO:0000256" key="2">
    <source>
        <dbReference type="ARBA" id="ARBA00022692"/>
    </source>
</evidence>
<sequence length="212" mass="24438">MRFGFLQVTFYSSATRWAFSRSPPSLYPLPHPPPFPPARFLRRTTLFKSIDLLCNENRLINISPYSPPLKSSNISWFRYTTYHICMFSVHFLIYDMTTLPLALLAPDGVGDTFGGGGDYELFLGEMRHKYGVPELLSRMIWTLELGFTVYNGMAVMYHGFAMFSIGSGVWCGEEWPKLMDKPWLSTSLSELWGKRWHQTLRVSRHDTSLTES</sequence>
<dbReference type="GO" id="GO:0016020">
    <property type="term" value="C:membrane"/>
    <property type="evidence" value="ECO:0007669"/>
    <property type="project" value="UniProtKB-SubCell"/>
</dbReference>
<organism evidence="6 7">
    <name type="scientific">Naematelia encephala</name>
    <dbReference type="NCBI Taxonomy" id="71784"/>
    <lineage>
        <taxon>Eukaryota</taxon>
        <taxon>Fungi</taxon>
        <taxon>Dikarya</taxon>
        <taxon>Basidiomycota</taxon>
        <taxon>Agaricomycotina</taxon>
        <taxon>Tremellomycetes</taxon>
        <taxon>Tremellales</taxon>
        <taxon>Naemateliaceae</taxon>
        <taxon>Naematelia</taxon>
    </lineage>
</organism>
<protein>
    <recommendedName>
        <fullName evidence="5">Wax synthase domain-containing protein</fullName>
    </recommendedName>
</protein>
<comment type="caution">
    <text evidence="6">The sequence shown here is derived from an EMBL/GenBank/DDBJ whole genome shotgun (WGS) entry which is preliminary data.</text>
</comment>
<gene>
    <name evidence="6" type="ORF">BCR39DRAFT_35392</name>
</gene>